<reference evidence="2 3" key="1">
    <citation type="journal article" date="2015" name="Sci. Rep.">
        <title>Chromosome-level genome map provides insights into diverse defense mechanisms in the medicinal fungus Ganoderma sinense.</title>
        <authorList>
            <person name="Zhu Y."/>
            <person name="Xu J."/>
            <person name="Sun C."/>
            <person name="Zhou S."/>
            <person name="Xu H."/>
            <person name="Nelson D.R."/>
            <person name="Qian J."/>
            <person name="Song J."/>
            <person name="Luo H."/>
            <person name="Xiang L."/>
            <person name="Li Y."/>
            <person name="Xu Z."/>
            <person name="Ji A."/>
            <person name="Wang L."/>
            <person name="Lu S."/>
            <person name="Hayward A."/>
            <person name="Sun W."/>
            <person name="Li X."/>
            <person name="Schwartz D.C."/>
            <person name="Wang Y."/>
            <person name="Chen S."/>
        </authorList>
    </citation>
    <scope>NUCLEOTIDE SEQUENCE [LARGE SCALE GENOMIC DNA]</scope>
    <source>
        <strain evidence="2 3">ZZ0214-1</strain>
    </source>
</reference>
<feature type="region of interest" description="Disordered" evidence="1">
    <location>
        <begin position="484"/>
        <end position="557"/>
    </location>
</feature>
<feature type="region of interest" description="Disordered" evidence="1">
    <location>
        <begin position="1"/>
        <end position="60"/>
    </location>
</feature>
<feature type="compositionally biased region" description="Polar residues" evidence="1">
    <location>
        <begin position="42"/>
        <end position="52"/>
    </location>
</feature>
<protein>
    <submittedName>
        <fullName evidence="2">Uncharacterized protein</fullName>
    </submittedName>
</protein>
<gene>
    <name evidence="2" type="ORF">GSI_05177</name>
</gene>
<feature type="region of interest" description="Disordered" evidence="1">
    <location>
        <begin position="573"/>
        <end position="601"/>
    </location>
</feature>
<feature type="region of interest" description="Disordered" evidence="1">
    <location>
        <begin position="261"/>
        <end position="288"/>
    </location>
</feature>
<evidence type="ECO:0000313" key="3">
    <source>
        <dbReference type="Proteomes" id="UP000230002"/>
    </source>
</evidence>
<sequence length="1205" mass="129988">MAGPSIIVPPAMPQRPLLPRQPHANAASKSRQGAGTIVPKGRNTNGNANAKTTPPGGGIQRKERAATRRVCSVDSCPNVLDLGWPWKRCRQCSKASKAREVRKAAIPCVSVEVACVSCYVVSEVVPSDELKAGQPYLCGRCRERNTAFPTAVMQPPTVIPKQTPAPPRNIVMHDASAPPTRDASSLGHGPPPAPQAVHSNVSIHVPMPPPPPPSRGHFVPMPVALDTNTGSGTSILDQIRRFVHPDHRHILGPPHVLVPHPPSQISPPPTSASGPVVASNPPTSATTPQEPVVKRVRLIMPHYSRTGTILAVLPEDLGMERSSLPAKVLHPPPAPESAANPENVPGSGFVSLAQIELRPSETPRKVSVTHTEDGSIKLKIPPKHTPPPIAPAPIPTPSDTLPNAQRPSEAIAAPSPSSAKKRKRPLKPASRICESPGCENVIPPRFKGSRCVQCGFARWSTLFRERFDGIRAELVQAGIAGPAPDVKQEAKTPMVKEQQSAAEERVSSIDGGEAAPSHATAPSPGLTQSTSTVKDGRGASQRTFTIPPSGLPPPVVFRKPSIKSVKLIVSPRHTEPVNTTPLDASASSSRTETPPSEAVDVPRPKIKSIKLRISIPPDSHTTAPDITAADTNDTLQPLTSPLTDLDTVEDEEEYPMDVDHDRETSDGETTDSEASIPLARRYGARRTENINIAQLAAPTAAEAEAATEHLMAMDYDEEDQDHTGDTTESEASVPLADWSPSHVPSTTPRSMSLPPIRRVRLILGPNPARTPSSSRESSPDLALSLARPFSVRRRWEALGWDTDESDLTPLEGSSDEDEGESEIDLPESSDEDEGEVGDGTGTRLSIIIPRRVEKPPEKHRWQCATVRCANILAQGSYFKNCDACRKRAQLLRKQERRRDRLEGAAPGTYDDMEYHIPPDGDLTGYRQCSRRRCSRLIPPESQYRFRTCGPCRARSRRNWWRTKGLEPPDSDPSLRKSAKASIMERAIANAVRTAAKDSVDGSATGKRKRNAVDDAQKVDAGGEKLMEMPPYQHFAALLESMRARFSQFKDVQARYVQLKALTGADSKPMVFNFDGEYSVVADPSGGSVDSVVNTVIRNVQAALELSFQPAGVHSGPEESVIASLSGEYVAKIPQLSKADFVTATTGSDAAAPSAASSTTQTELATSVSAPLEVTMAGELHICVAWDRRHKFFPGQRVMLRFRLVG</sequence>
<feature type="compositionally biased region" description="Pro residues" evidence="1">
    <location>
        <begin position="261"/>
        <end position="270"/>
    </location>
</feature>
<keyword evidence="3" id="KW-1185">Reference proteome</keyword>
<accession>A0A2G8SFB7</accession>
<feature type="region of interest" description="Disordered" evidence="1">
    <location>
        <begin position="362"/>
        <end position="430"/>
    </location>
</feature>
<dbReference type="Proteomes" id="UP000230002">
    <property type="component" value="Unassembled WGS sequence"/>
</dbReference>
<feature type="compositionally biased region" description="Acidic residues" evidence="1">
    <location>
        <begin position="813"/>
        <end position="836"/>
    </location>
</feature>
<dbReference type="OrthoDB" id="3266602at2759"/>
<proteinExistence type="predicted"/>
<feature type="region of interest" description="Disordered" evidence="1">
    <location>
        <begin position="764"/>
        <end position="783"/>
    </location>
</feature>
<evidence type="ECO:0000313" key="2">
    <source>
        <dbReference type="EMBL" id="PIL32474.1"/>
    </source>
</evidence>
<evidence type="ECO:0000256" key="1">
    <source>
        <dbReference type="SAM" id="MobiDB-lite"/>
    </source>
</evidence>
<dbReference type="EMBL" id="AYKW01000010">
    <property type="protein sequence ID" value="PIL32474.1"/>
    <property type="molecule type" value="Genomic_DNA"/>
</dbReference>
<feature type="compositionally biased region" description="Polar residues" evidence="1">
    <location>
        <begin position="576"/>
        <end position="594"/>
    </location>
</feature>
<feature type="compositionally biased region" description="Low complexity" evidence="1">
    <location>
        <begin position="406"/>
        <end position="418"/>
    </location>
</feature>
<organism evidence="2 3">
    <name type="scientific">Ganoderma sinense ZZ0214-1</name>
    <dbReference type="NCBI Taxonomy" id="1077348"/>
    <lineage>
        <taxon>Eukaryota</taxon>
        <taxon>Fungi</taxon>
        <taxon>Dikarya</taxon>
        <taxon>Basidiomycota</taxon>
        <taxon>Agaricomycotina</taxon>
        <taxon>Agaricomycetes</taxon>
        <taxon>Polyporales</taxon>
        <taxon>Polyporaceae</taxon>
        <taxon>Ganoderma</taxon>
    </lineage>
</organism>
<name>A0A2G8SFB7_9APHY</name>
<feature type="region of interest" description="Disordered" evidence="1">
    <location>
        <begin position="615"/>
        <end position="673"/>
    </location>
</feature>
<feature type="compositionally biased region" description="Basic and acidic residues" evidence="1">
    <location>
        <begin position="362"/>
        <end position="376"/>
    </location>
</feature>
<feature type="region of interest" description="Disordered" evidence="1">
    <location>
        <begin position="717"/>
        <end position="753"/>
    </location>
</feature>
<comment type="caution">
    <text evidence="2">The sequence shown here is derived from an EMBL/GenBank/DDBJ whole genome shotgun (WGS) entry which is preliminary data.</text>
</comment>
<feature type="compositionally biased region" description="Pro residues" evidence="1">
    <location>
        <begin position="383"/>
        <end position="396"/>
    </location>
</feature>
<feature type="compositionally biased region" description="Polar residues" evidence="1">
    <location>
        <begin position="619"/>
        <end position="641"/>
    </location>
</feature>
<feature type="compositionally biased region" description="Low complexity" evidence="1">
    <location>
        <begin position="336"/>
        <end position="345"/>
    </location>
</feature>
<dbReference type="AlphaFoldDB" id="A0A2G8SFB7"/>
<feature type="region of interest" description="Disordered" evidence="1">
    <location>
        <begin position="175"/>
        <end position="195"/>
    </location>
</feature>
<feature type="region of interest" description="Disordered" evidence="1">
    <location>
        <begin position="325"/>
        <end position="347"/>
    </location>
</feature>
<feature type="region of interest" description="Disordered" evidence="1">
    <location>
        <begin position="802"/>
        <end position="844"/>
    </location>
</feature>
<feature type="compositionally biased region" description="Acidic residues" evidence="1">
    <location>
        <begin position="646"/>
        <end position="656"/>
    </location>
</feature>